<gene>
    <name evidence="1" type="ORF">BQ8482_130051</name>
</gene>
<evidence type="ECO:0000313" key="1">
    <source>
        <dbReference type="EMBL" id="SJM30152.1"/>
    </source>
</evidence>
<evidence type="ECO:0000313" key="2">
    <source>
        <dbReference type="Proteomes" id="UP000245698"/>
    </source>
</evidence>
<protein>
    <recommendedName>
        <fullName evidence="3">RNA polymerase sigma-70 region 4 domain-containing protein</fullName>
    </recommendedName>
</protein>
<sequence length="234" mass="26178">MMLEKLRACWGFSPTVDRNVALVEGFLKGKSFADLAQEHGLSTTRVRQIIEKADRLVGGGILTKAEPSKASPRSDFMVDYPYVWKLAEMHRLGSVTPHHFFTELERAGSLERLVDKMKRLPSRARTTRELARLAWQKERGESPWPAMKRSSVMIVEPSCPADHPDRGLQCQITLEPALQELVERAAESGWTEDEIAYALLELAGARLTECQRHFEGRMPQHAVAGTAAIGDVDA</sequence>
<accession>A0A2P9AG81</accession>
<name>A0A2P9AG81_9HYPH</name>
<keyword evidence="2" id="KW-1185">Reference proteome</keyword>
<dbReference type="Proteomes" id="UP000245698">
    <property type="component" value="Unassembled WGS sequence"/>
</dbReference>
<reference evidence="2" key="1">
    <citation type="submission" date="2016-12" db="EMBL/GenBank/DDBJ databases">
        <authorList>
            <person name="Brunel B."/>
        </authorList>
    </citation>
    <scope>NUCLEOTIDE SEQUENCE [LARGE SCALE GENOMIC DNA]</scope>
</reference>
<proteinExistence type="predicted"/>
<dbReference type="AlphaFoldDB" id="A0A2P9AG81"/>
<dbReference type="RefSeq" id="WP_244602737.1">
    <property type="nucleotide sequence ID" value="NZ_FUIG01000019.1"/>
</dbReference>
<organism evidence="1 2">
    <name type="scientific">Mesorhizobium delmotii</name>
    <dbReference type="NCBI Taxonomy" id="1631247"/>
    <lineage>
        <taxon>Bacteria</taxon>
        <taxon>Pseudomonadati</taxon>
        <taxon>Pseudomonadota</taxon>
        <taxon>Alphaproteobacteria</taxon>
        <taxon>Hyphomicrobiales</taxon>
        <taxon>Phyllobacteriaceae</taxon>
        <taxon>Mesorhizobium</taxon>
    </lineage>
</organism>
<evidence type="ECO:0008006" key="3">
    <source>
        <dbReference type="Google" id="ProtNLM"/>
    </source>
</evidence>
<dbReference type="EMBL" id="FUIG01000019">
    <property type="protein sequence ID" value="SJM30152.1"/>
    <property type="molecule type" value="Genomic_DNA"/>
</dbReference>